<evidence type="ECO:0000313" key="2">
    <source>
        <dbReference type="Proteomes" id="UP000320857"/>
    </source>
</evidence>
<accession>A0A5P0YP42</accession>
<comment type="caution">
    <text evidence="1">The sequence shown here is derived from an EMBL/GenBank/DDBJ whole genome shotgun (WGS) entry which is preliminary data.</text>
</comment>
<gene>
    <name evidence="1" type="ORF">FNX44_009230</name>
</gene>
<proteinExistence type="predicted"/>
<dbReference type="Gene3D" id="1.10.287.130">
    <property type="match status" value="1"/>
</dbReference>
<keyword evidence="2" id="KW-1185">Reference proteome</keyword>
<dbReference type="AlphaFoldDB" id="A0A5P0YP42"/>
<sequence>HPDVRRLTPDLEQQVRDGTLTATLAAHQILTTFGV</sequence>
<organism evidence="1 2">
    <name type="scientific">Streptomyces alkaliterrae</name>
    <dbReference type="NCBI Taxonomy" id="2213162"/>
    <lineage>
        <taxon>Bacteria</taxon>
        <taxon>Bacillati</taxon>
        <taxon>Actinomycetota</taxon>
        <taxon>Actinomycetes</taxon>
        <taxon>Kitasatosporales</taxon>
        <taxon>Streptomycetaceae</taxon>
        <taxon>Streptomyces</taxon>
    </lineage>
</organism>
<dbReference type="EMBL" id="VJYK02000070">
    <property type="protein sequence ID" value="MQS02051.1"/>
    <property type="molecule type" value="Genomic_DNA"/>
</dbReference>
<evidence type="ECO:0000313" key="1">
    <source>
        <dbReference type="EMBL" id="MQS02051.1"/>
    </source>
</evidence>
<reference evidence="1 2" key="1">
    <citation type="submission" date="2019-10" db="EMBL/GenBank/DDBJ databases">
        <title>Streptomyces sp. nov., a novel actinobacterium isolated from alkaline environment.</title>
        <authorList>
            <person name="Golinska P."/>
        </authorList>
    </citation>
    <scope>NUCLEOTIDE SEQUENCE [LARGE SCALE GENOMIC DNA]</scope>
    <source>
        <strain evidence="1 2">OF1</strain>
    </source>
</reference>
<feature type="non-terminal residue" evidence="1">
    <location>
        <position position="1"/>
    </location>
</feature>
<dbReference type="Proteomes" id="UP000320857">
    <property type="component" value="Unassembled WGS sequence"/>
</dbReference>
<name>A0A5P0YP42_9ACTN</name>
<protein>
    <submittedName>
        <fullName evidence="1">Methylmalonyl Co-A mutase-associated GTPase MeaB</fullName>
    </submittedName>
</protein>